<dbReference type="VEuPathDB" id="TriTrypDB:BSAL_48340"/>
<dbReference type="AlphaFoldDB" id="A0A0S4JVN9"/>
<dbReference type="Proteomes" id="UP000051952">
    <property type="component" value="Unassembled WGS sequence"/>
</dbReference>
<keyword evidence="2" id="KW-1185">Reference proteome</keyword>
<protein>
    <submittedName>
        <fullName evidence="1">Uncharacterized protein</fullName>
    </submittedName>
</protein>
<organism evidence="1 2">
    <name type="scientific">Bodo saltans</name>
    <name type="common">Flagellated protozoan</name>
    <dbReference type="NCBI Taxonomy" id="75058"/>
    <lineage>
        <taxon>Eukaryota</taxon>
        <taxon>Discoba</taxon>
        <taxon>Euglenozoa</taxon>
        <taxon>Kinetoplastea</taxon>
        <taxon>Metakinetoplastina</taxon>
        <taxon>Eubodonida</taxon>
        <taxon>Bodonidae</taxon>
        <taxon>Bodo</taxon>
    </lineage>
</organism>
<evidence type="ECO:0000313" key="1">
    <source>
        <dbReference type="EMBL" id="CUG94471.1"/>
    </source>
</evidence>
<evidence type="ECO:0000313" key="2">
    <source>
        <dbReference type="Proteomes" id="UP000051952"/>
    </source>
</evidence>
<sequence length="898" mass="96307">MNVTSAPPSLIASGPAYRGGTRRLLLGSLYLIVRLLDDNFIANSISGLTVCPKAFDTCSIVVDPTLRYLNITFPPLDLVIFTRATYSVNITSDNVRSHRNISNNVTFTLDVESGILSSVNLGSEVASDGIVITEDLWRNGEVGFLSFVIEGDSFVDSASDIIAALMQRSTCYPASDAFGFCSRLPYMLAGTVTELEVSRQSIRVDLQPDRLFDVYRPQLIVLAFGGVATTSTFAPVFLNNLSFVVQPSNGSATMSTTYIATATAPLSSNDVRDGTKQVTWTFSLAGERWNVGSTFPFIATPSGVSVRQLVVAAFTSSVNTTQCPTQCFNALKSSLFASDVVMSSDLRTLQISMVANAQYGTQFTETVTIQFADSRLFLSGLLPVLSNIAVTDWTMVIAPSGAARLDVNRIAPSTIVLDTTSTTSSTFVINLPQQVLQTSGVNVTVRMLGAPVYYWDGRKFNKTTALFASTFTSSSSAVATEPNGFEALKSSVVALYFSTISSTSTAVLDMTFALRATPSYSLVSGNGETITFTFPSAWTTSTSSSSPTSVSPSSLQFVVSVTQATVVVLVRKLSLSDTCPNVATMHNFLLNVTTFLQTKASIVSSTTSILSSAYCNVTMLLQSSEVANALDIRTLLIATANAELVDCCSIAIAYNPSVVPTDDTLLAAMELTPPPPPPSDDTTEQITWVLVSIGVLLALMGAYYCYRNHISGDAFSGTSRVRAEELHDVWTMKLVIDEEDEDVLMQRAREQRQQAIELRAQRVHWDSDGNPTLSVLNAAGTAAPNQSAATRARQMATPSTMNEAANETVFAGQPNRGKGIYHHAANVPVNVELVELPILSREDDIPIAPNAIDGMVLRGGDDGGGGGSSSVVISSPNRIEKRLPRLRPSSDAMRFEML</sequence>
<dbReference type="EMBL" id="CYKH01002251">
    <property type="protein sequence ID" value="CUG94471.1"/>
    <property type="molecule type" value="Genomic_DNA"/>
</dbReference>
<accession>A0A0S4JVN9</accession>
<reference evidence="2" key="1">
    <citation type="submission" date="2015-09" db="EMBL/GenBank/DDBJ databases">
        <authorList>
            <consortium name="Pathogen Informatics"/>
        </authorList>
    </citation>
    <scope>NUCLEOTIDE SEQUENCE [LARGE SCALE GENOMIC DNA]</scope>
    <source>
        <strain evidence="2">Lake Konstanz</strain>
    </source>
</reference>
<proteinExistence type="predicted"/>
<gene>
    <name evidence="1" type="ORF">BSAL_48340</name>
</gene>
<name>A0A0S4JVN9_BODSA</name>